<evidence type="ECO:0000313" key="2">
    <source>
        <dbReference type="Proteomes" id="UP000015104"/>
    </source>
</evidence>
<name>T1KNJ4_TETUR</name>
<evidence type="ECO:0000313" key="1">
    <source>
        <dbReference type="EnsemblMetazoa" id="tetur16g01190.1"/>
    </source>
</evidence>
<protein>
    <submittedName>
        <fullName evidence="1">Uncharacterized protein</fullName>
    </submittedName>
</protein>
<accession>T1KNJ4</accession>
<reference evidence="1" key="2">
    <citation type="submission" date="2015-06" db="UniProtKB">
        <authorList>
            <consortium name="EnsemblMetazoa"/>
        </authorList>
    </citation>
    <scope>IDENTIFICATION</scope>
</reference>
<proteinExistence type="predicted"/>
<reference evidence="2" key="1">
    <citation type="submission" date="2011-08" db="EMBL/GenBank/DDBJ databases">
        <authorList>
            <person name="Rombauts S."/>
        </authorList>
    </citation>
    <scope>NUCLEOTIDE SEQUENCE</scope>
    <source>
        <strain evidence="2">London</strain>
    </source>
</reference>
<keyword evidence="2" id="KW-1185">Reference proteome</keyword>
<sequence>MEISNYSIVCKFNKSPNRSSSPASENLVLITGKFLYTVVPLGRGGNLGELNSGKVGLGVVTTGSGLGLGVVEVDVVGASVLGGLNKPSTKLSMGSRRSSKNESSPEIIFDFELIYDFFMMGSEIEFDFLETIPSSFIKNCLDLAPFRVKNVSTNSSA</sequence>
<dbReference type="EMBL" id="CAEY01000277">
    <property type="status" value="NOT_ANNOTATED_CDS"/>
    <property type="molecule type" value="Genomic_DNA"/>
</dbReference>
<organism evidence="1 2">
    <name type="scientific">Tetranychus urticae</name>
    <name type="common">Two-spotted spider mite</name>
    <dbReference type="NCBI Taxonomy" id="32264"/>
    <lineage>
        <taxon>Eukaryota</taxon>
        <taxon>Metazoa</taxon>
        <taxon>Ecdysozoa</taxon>
        <taxon>Arthropoda</taxon>
        <taxon>Chelicerata</taxon>
        <taxon>Arachnida</taxon>
        <taxon>Acari</taxon>
        <taxon>Acariformes</taxon>
        <taxon>Trombidiformes</taxon>
        <taxon>Prostigmata</taxon>
        <taxon>Eleutherengona</taxon>
        <taxon>Raphignathae</taxon>
        <taxon>Tetranychoidea</taxon>
        <taxon>Tetranychidae</taxon>
        <taxon>Tetranychus</taxon>
    </lineage>
</organism>
<dbReference type="Proteomes" id="UP000015104">
    <property type="component" value="Unassembled WGS sequence"/>
</dbReference>
<dbReference type="AlphaFoldDB" id="T1KNJ4"/>
<dbReference type="EnsemblMetazoa" id="tetur16g01190.1">
    <property type="protein sequence ID" value="tetur16g01190.1"/>
    <property type="gene ID" value="tetur16g01190"/>
</dbReference>
<dbReference type="HOGENOM" id="CLU_1680187_0_0_1"/>